<gene>
    <name evidence="2" type="ORF">KIK155_LOCUS6316</name>
</gene>
<accession>A0A817YPR6</accession>
<dbReference type="PANTHER" id="PTHR23329:SF1">
    <property type="entry name" value="TUFTELIN-INTERACTING PROTEIN 11"/>
    <property type="match status" value="1"/>
</dbReference>
<dbReference type="InterPro" id="IPR045211">
    <property type="entry name" value="TFP11/STIP/Ntr1"/>
</dbReference>
<protein>
    <recommendedName>
        <fullName evidence="1">GCF C-terminal domain-containing protein</fullName>
    </recommendedName>
</protein>
<dbReference type="GO" id="GO:0071008">
    <property type="term" value="C:U2-type post-mRNA release spliceosomal complex"/>
    <property type="evidence" value="ECO:0007669"/>
    <property type="project" value="TreeGrafter"/>
</dbReference>
<comment type="caution">
    <text evidence="2">The sequence shown here is derived from an EMBL/GenBank/DDBJ whole genome shotgun (WGS) entry which is preliminary data.</text>
</comment>
<organism evidence="2 3">
    <name type="scientific">Rotaria socialis</name>
    <dbReference type="NCBI Taxonomy" id="392032"/>
    <lineage>
        <taxon>Eukaryota</taxon>
        <taxon>Metazoa</taxon>
        <taxon>Spiralia</taxon>
        <taxon>Gnathifera</taxon>
        <taxon>Rotifera</taxon>
        <taxon>Eurotatoria</taxon>
        <taxon>Bdelloidea</taxon>
        <taxon>Philodinida</taxon>
        <taxon>Philodinidae</taxon>
        <taxon>Rotaria</taxon>
    </lineage>
</organism>
<sequence>MSWFGKTLQGRVEPIQAIQRQGKGSIGRYGNEDPNRVIATEELEIHELTENSKKHVGPTALQWRIQQREKTPQQEYVCKTLNNVLKDQTTKFHNKNSSKQMQEKIIDMTGREQRILQNYDSIRTKQYDNEQVFSLNELTHNLDLVIESCEESMIRSHRRRKFDEDTTVALEHDSSYLQKIMSDEENSMNRINILLNMINQCEQYVNQVQNISNLFFLQQIRSCFTLLFKRTSSSWNIYDEDQELIDLFWKWKQILDDETIDVTIDNSIQSTEIMNPYHRLVWDVWMPFLRKSIREWNPREPDDLIDFIERWIPYLPRRIIDNILDQLIFPMLHREVDSWNPLTDSKPIHSWLHPWLPLMRYRLKPLYQPIRTKLAHALQNWQLSDSSAKAVLLPWQKVFKQETWNAFMNKHVVPKLVSTMQQFIIDPRQQILRNELITFFFYSINICLDPWHWFIAWYDMVPLPSMILILEKCFFSKMATSMFICFVFLTKKHSQNDLLLYSANMQKIFRALNIWLSTNVNYQEVQRWYIGWLSLIPQAIINHTTIRKILTECLMMIDPKISGTLNIQQTFPSPSQSSSNSISSFKDLLEKRAMQYNVLFAPLRNRTFQEKQIYQFGDHYIYLDDNVRFCFETNQYVPISLMDLVKRDY</sequence>
<dbReference type="PANTHER" id="PTHR23329">
    <property type="entry name" value="TUFTELIN-INTERACTING PROTEIN 11-RELATED"/>
    <property type="match status" value="1"/>
</dbReference>
<name>A0A817YPR6_9BILA</name>
<evidence type="ECO:0000313" key="3">
    <source>
        <dbReference type="Proteomes" id="UP000663865"/>
    </source>
</evidence>
<dbReference type="EMBL" id="CAJNYV010000760">
    <property type="protein sequence ID" value="CAF3381199.1"/>
    <property type="molecule type" value="Genomic_DNA"/>
</dbReference>
<dbReference type="Proteomes" id="UP000663865">
    <property type="component" value="Unassembled WGS sequence"/>
</dbReference>
<reference evidence="2" key="1">
    <citation type="submission" date="2021-02" db="EMBL/GenBank/DDBJ databases">
        <authorList>
            <person name="Nowell W R."/>
        </authorList>
    </citation>
    <scope>NUCLEOTIDE SEQUENCE</scope>
</reference>
<evidence type="ECO:0000259" key="1">
    <source>
        <dbReference type="Pfam" id="PF07842"/>
    </source>
</evidence>
<dbReference type="Pfam" id="PF07842">
    <property type="entry name" value="GCFC"/>
    <property type="match status" value="1"/>
</dbReference>
<feature type="domain" description="GCF C-terminal" evidence="1">
    <location>
        <begin position="227"/>
        <end position="478"/>
    </location>
</feature>
<dbReference type="InterPro" id="IPR022783">
    <property type="entry name" value="GCFC_dom"/>
</dbReference>
<dbReference type="GO" id="GO:0000390">
    <property type="term" value="P:spliceosomal complex disassembly"/>
    <property type="evidence" value="ECO:0007669"/>
    <property type="project" value="InterPro"/>
</dbReference>
<dbReference type="AlphaFoldDB" id="A0A817YPR6"/>
<evidence type="ECO:0000313" key="2">
    <source>
        <dbReference type="EMBL" id="CAF3381199.1"/>
    </source>
</evidence>
<proteinExistence type="predicted"/>